<dbReference type="Proteomes" id="UP000272942">
    <property type="component" value="Unassembled WGS sequence"/>
</dbReference>
<dbReference type="PANTHER" id="PTHR47331:SF4">
    <property type="entry name" value="PEPTIDASE S1 DOMAIN-CONTAINING PROTEIN"/>
    <property type="match status" value="1"/>
</dbReference>
<proteinExistence type="predicted"/>
<dbReference type="AlphaFoldDB" id="A0A183BGW4"/>
<dbReference type="InterPro" id="IPR008042">
    <property type="entry name" value="Retrotrans_Pao"/>
</dbReference>
<reference evidence="3" key="1">
    <citation type="submission" date="2016-06" db="UniProtKB">
        <authorList>
            <consortium name="WormBaseParasite"/>
        </authorList>
    </citation>
    <scope>IDENTIFICATION</scope>
</reference>
<keyword evidence="2" id="KW-1185">Reference proteome</keyword>
<dbReference type="PANTHER" id="PTHR47331">
    <property type="entry name" value="PHD-TYPE DOMAIN-CONTAINING PROTEIN"/>
    <property type="match status" value="1"/>
</dbReference>
<dbReference type="WBParaSite" id="ECPE_0001849901-mRNA-1">
    <property type="protein sequence ID" value="ECPE_0001849901-mRNA-1"/>
    <property type="gene ID" value="ECPE_0001849901"/>
</dbReference>
<name>A0A183BGW4_9TREM</name>
<sequence length="235" mass="26975">MNLIPVASNIEAVFHQFKVSPKDRCCLRFLWWDDGDMPISPSSYRMIVHPFGATSSPSCAILALRQAIADNAERFSKHVTDQVYECFHVDDCLCSVNTEEEAIGLIDNLQTISYSGGFRLVKWISNEECVLRPLPPPEELRFPESLYRIKYGCLESALGVVWNITEDRIPFDLKEFEGSPTGRKILSFAASIYDPWHILAPVLLTPKLLLQCLVRQKLEWDGLLSEKENNRWIRW</sequence>
<protein>
    <submittedName>
        <fullName evidence="3">Reverse transcriptase domain-containing protein</fullName>
    </submittedName>
</protein>
<dbReference type="InterPro" id="IPR043502">
    <property type="entry name" value="DNA/RNA_pol_sf"/>
</dbReference>
<dbReference type="OrthoDB" id="10057690at2759"/>
<evidence type="ECO:0000313" key="1">
    <source>
        <dbReference type="EMBL" id="VDP96384.1"/>
    </source>
</evidence>
<evidence type="ECO:0000313" key="2">
    <source>
        <dbReference type="Proteomes" id="UP000272942"/>
    </source>
</evidence>
<dbReference type="EMBL" id="UZAN01078902">
    <property type="protein sequence ID" value="VDP96384.1"/>
    <property type="molecule type" value="Genomic_DNA"/>
</dbReference>
<gene>
    <name evidence="1" type="ORF">ECPE_LOCUS18449</name>
</gene>
<dbReference type="Pfam" id="PF05380">
    <property type="entry name" value="Peptidase_A17"/>
    <property type="match status" value="1"/>
</dbReference>
<reference evidence="1 2" key="2">
    <citation type="submission" date="2018-11" db="EMBL/GenBank/DDBJ databases">
        <authorList>
            <consortium name="Pathogen Informatics"/>
        </authorList>
    </citation>
    <scope>NUCLEOTIDE SEQUENCE [LARGE SCALE GENOMIC DNA]</scope>
    <source>
        <strain evidence="1 2">Egypt</strain>
    </source>
</reference>
<organism evidence="3">
    <name type="scientific">Echinostoma caproni</name>
    <dbReference type="NCBI Taxonomy" id="27848"/>
    <lineage>
        <taxon>Eukaryota</taxon>
        <taxon>Metazoa</taxon>
        <taxon>Spiralia</taxon>
        <taxon>Lophotrochozoa</taxon>
        <taxon>Platyhelminthes</taxon>
        <taxon>Trematoda</taxon>
        <taxon>Digenea</taxon>
        <taxon>Plagiorchiida</taxon>
        <taxon>Echinostomata</taxon>
        <taxon>Echinostomatoidea</taxon>
        <taxon>Echinostomatidae</taxon>
        <taxon>Echinostoma</taxon>
    </lineage>
</organism>
<evidence type="ECO:0000313" key="3">
    <source>
        <dbReference type="WBParaSite" id="ECPE_0001849901-mRNA-1"/>
    </source>
</evidence>
<dbReference type="SUPFAM" id="SSF56672">
    <property type="entry name" value="DNA/RNA polymerases"/>
    <property type="match status" value="1"/>
</dbReference>
<accession>A0A183BGW4</accession>